<evidence type="ECO:0000313" key="1">
    <source>
        <dbReference type="EMBL" id="AFK89253.1"/>
    </source>
</evidence>
<sequence length="42" mass="4745">MEQGGLWRVGRQDLEDYIADAYRRTAERIAAGELAHDVPEGE</sequence>
<geneLocation type="plasmid" evidence="1">
    <name>pJ337-114</name>
</geneLocation>
<dbReference type="EMBL" id="JQ418527">
    <property type="protein sequence ID" value="AFK89253.1"/>
    <property type="molecule type" value="Genomic_DNA"/>
</dbReference>
<proteinExistence type="predicted"/>
<organism evidence="1">
    <name type="scientific">Arthrobacter sp. J3.37</name>
    <dbReference type="NCBI Taxonomy" id="347208"/>
    <lineage>
        <taxon>Bacteria</taxon>
        <taxon>Bacillati</taxon>
        <taxon>Actinomycetota</taxon>
        <taxon>Actinomycetes</taxon>
        <taxon>Micrococcales</taxon>
        <taxon>Micrococcaceae</taxon>
        <taxon>Arthrobacter</taxon>
    </lineage>
</organism>
<accession>I3W0X6</accession>
<reference evidence="1" key="1">
    <citation type="submission" date="2012-01" db="EMBL/GenBank/DDBJ databases">
        <authorList>
            <person name="Summers A.O."/>
            <person name="Wireman J."/>
            <person name="Sale K."/>
        </authorList>
    </citation>
    <scope>NUCLEOTIDE SEQUENCE</scope>
    <source>
        <strain evidence="1">J3-37</strain>
        <plasmid evidence="1">pJ337-114</plasmid>
    </source>
</reference>
<name>I3W0X6_9MICC</name>
<dbReference type="AlphaFoldDB" id="I3W0X6"/>
<protein>
    <submittedName>
        <fullName evidence="1">Uncharacterized protein</fullName>
    </submittedName>
</protein>
<dbReference type="RefSeq" id="WP_015062424.1">
    <property type="nucleotide sequence ID" value="NC_019338.1"/>
</dbReference>
<keyword evidence="1" id="KW-0614">Plasmid</keyword>